<dbReference type="Pfam" id="PF18877">
    <property type="entry name" value="SSSPR-51"/>
    <property type="match status" value="1"/>
</dbReference>
<dbReference type="InterPro" id="IPR049964">
    <property type="entry name" value="NanA_rpt"/>
</dbReference>
<feature type="domain" description="Rib" evidence="7">
    <location>
        <begin position="3"/>
        <end position="65"/>
    </location>
</feature>
<evidence type="ECO:0000259" key="6">
    <source>
        <dbReference type="Pfam" id="PF00746"/>
    </source>
</evidence>
<feature type="region of interest" description="Disordered" evidence="5">
    <location>
        <begin position="1"/>
        <end position="40"/>
    </location>
</feature>
<keyword evidence="8" id="KW-0378">Hydrolase</keyword>
<dbReference type="NCBIfam" id="NF043031">
    <property type="entry name" value="SIALI-17"/>
    <property type="match status" value="3"/>
</dbReference>
<evidence type="ECO:0000313" key="9">
    <source>
        <dbReference type="Proteomes" id="UP000267438"/>
    </source>
</evidence>
<feature type="domain" description="Rib" evidence="7">
    <location>
        <begin position="67"/>
        <end position="144"/>
    </location>
</feature>
<evidence type="ECO:0000256" key="4">
    <source>
        <dbReference type="ARBA" id="ARBA00023088"/>
    </source>
</evidence>
<dbReference type="Pfam" id="PF00746">
    <property type="entry name" value="Gram_pos_anchor"/>
    <property type="match status" value="1"/>
</dbReference>
<dbReference type="Proteomes" id="UP000267438">
    <property type="component" value="Unassembled WGS sequence"/>
</dbReference>
<dbReference type="AlphaFoldDB" id="A0A3R9RD11"/>
<dbReference type="Gene3D" id="3.10.20.320">
    <property type="entry name" value="Putative peptidoglycan bound protein (lpxtg motif)"/>
    <property type="match status" value="1"/>
</dbReference>
<feature type="domain" description="Gram-positive cocci surface proteins LPxTG" evidence="6">
    <location>
        <begin position="384"/>
        <end position="424"/>
    </location>
</feature>
<reference evidence="8 9" key="1">
    <citation type="submission" date="2018-11" db="EMBL/GenBank/DDBJ databases">
        <title>Species Designations Belie Phenotypic and Genotypic Heterogeneity in Oral Streptococci.</title>
        <authorList>
            <person name="Velsko I."/>
        </authorList>
    </citation>
    <scope>NUCLEOTIDE SEQUENCE [LARGE SCALE GENOMIC DNA]</scope>
    <source>
        <strain evidence="8 9">BCC06</strain>
    </source>
</reference>
<keyword evidence="8" id="KW-0326">Glycosidase</keyword>
<dbReference type="InterPro" id="IPR059115">
    <property type="entry name" value="Rib"/>
</dbReference>
<keyword evidence="3" id="KW-0732">Signal</keyword>
<protein>
    <submittedName>
        <fullName evidence="8">Sialidase A</fullName>
        <ecNumber evidence="8">3.2.1.18</ecNumber>
    </submittedName>
</protein>
<evidence type="ECO:0000256" key="5">
    <source>
        <dbReference type="SAM" id="MobiDB-lite"/>
    </source>
</evidence>
<name>A0A3R9RD11_STRMT</name>
<evidence type="ECO:0000256" key="1">
    <source>
        <dbReference type="ARBA" id="ARBA00022512"/>
    </source>
</evidence>
<dbReference type="InterPro" id="IPR019931">
    <property type="entry name" value="LPXTG_anchor"/>
</dbReference>
<organism evidence="8 9">
    <name type="scientific">Streptococcus mitis</name>
    <dbReference type="NCBI Taxonomy" id="28037"/>
    <lineage>
        <taxon>Bacteria</taxon>
        <taxon>Bacillati</taxon>
        <taxon>Bacillota</taxon>
        <taxon>Bacilli</taxon>
        <taxon>Lactobacillales</taxon>
        <taxon>Streptococcaceae</taxon>
        <taxon>Streptococcus</taxon>
        <taxon>Streptococcus mitis group</taxon>
    </lineage>
</organism>
<dbReference type="NCBIfam" id="TIGR02331">
    <property type="entry name" value="rib_alpha"/>
    <property type="match status" value="2"/>
</dbReference>
<dbReference type="EMBL" id="RJOH01000037">
    <property type="protein sequence ID" value="RSJ09624.1"/>
    <property type="molecule type" value="Genomic_DNA"/>
</dbReference>
<dbReference type="EC" id="3.2.1.18" evidence="8"/>
<feature type="compositionally biased region" description="Basic and acidic residues" evidence="5">
    <location>
        <begin position="375"/>
        <end position="386"/>
    </location>
</feature>
<comment type="caution">
    <text evidence="8">The sequence shown here is derived from an EMBL/GenBank/DDBJ whole genome shotgun (WGS) entry which is preliminary data.</text>
</comment>
<evidence type="ECO:0000256" key="2">
    <source>
        <dbReference type="ARBA" id="ARBA00022525"/>
    </source>
</evidence>
<dbReference type="NCBIfam" id="TIGR01167">
    <property type="entry name" value="LPXTG_anchor"/>
    <property type="match status" value="1"/>
</dbReference>
<proteinExistence type="predicted"/>
<evidence type="ECO:0000313" key="8">
    <source>
        <dbReference type="EMBL" id="RSJ09624.1"/>
    </source>
</evidence>
<dbReference type="InterPro" id="IPR027579">
    <property type="entry name" value="SSSPR51_Rpt"/>
</dbReference>
<evidence type="ECO:0000256" key="3">
    <source>
        <dbReference type="ARBA" id="ARBA00022729"/>
    </source>
</evidence>
<keyword evidence="2" id="KW-0964">Secreted</keyword>
<dbReference type="InterPro" id="IPR012706">
    <property type="entry name" value="Rib_alpha_Esp_rpt"/>
</dbReference>
<gene>
    <name evidence="8" type="primary">nanA_4</name>
    <name evidence="8" type="ORF">D8836_10330</name>
</gene>
<dbReference type="Pfam" id="PF08428">
    <property type="entry name" value="Rib"/>
    <property type="match status" value="2"/>
</dbReference>
<feature type="region of interest" description="Disordered" evidence="5">
    <location>
        <begin position="352"/>
        <end position="393"/>
    </location>
</feature>
<sequence length="426" mass="45201">MDNGAVPEARNSIGNVDSLPPKTTFEWKDGAPNTAVGQPGEVSGTVIVRYPDGTSEEVPVKVNVKGQADTYKPEPTVQTVDNGAVPEARNSIGNVDSLPPKTTFEWKDGAPNTAVGQPGEVSGTVIVRYPDGTSEEVPVKLTVRQINVKGTPETQPEAPDFTGGVNTPDAPTNEIPDYTDPIGSTGVDENGNLIVPPIVEAPDFTGGVNAPDAPISEVPEYTDPIGSTGVDGNGNLIIPPSVDIPEFMGGTSTPDAPTHEFSEFNGNIAINGELPEPAQLPKVKLIITKWVDENGNELKPADAKTPKVLGEENEAFEHGEIEGYEFVRTEVDENGEVVTHIFRKVASSGVTQTNDNVKPEQTPDALHVPTNETHAQPEKDEVKQKETQTTLPKTGTANSLGLLSVATSSILFGLGFFILSKKEDEE</sequence>
<accession>A0A3R9RD11</accession>
<dbReference type="NCBIfam" id="TIGR04308">
    <property type="entry name" value="repeat_SSSPR51"/>
    <property type="match status" value="1"/>
</dbReference>
<keyword evidence="1" id="KW-0134">Cell wall</keyword>
<evidence type="ECO:0000259" key="7">
    <source>
        <dbReference type="Pfam" id="PF08428"/>
    </source>
</evidence>
<dbReference type="GO" id="GO:0004308">
    <property type="term" value="F:exo-alpha-sialidase activity"/>
    <property type="evidence" value="ECO:0007669"/>
    <property type="project" value="UniProtKB-EC"/>
</dbReference>
<keyword evidence="4" id="KW-0572">Peptidoglycan-anchor</keyword>